<dbReference type="RefSeq" id="WP_193920298.1">
    <property type="nucleotide sequence ID" value="NZ_JADEXS020000001.1"/>
</dbReference>
<evidence type="ECO:0000313" key="1">
    <source>
        <dbReference type="EMBL" id="MBE9025345.1"/>
    </source>
</evidence>
<evidence type="ECO:0000313" key="2">
    <source>
        <dbReference type="Proteomes" id="UP000622533"/>
    </source>
</evidence>
<accession>A0A8J7A1J0</accession>
<proteinExistence type="predicted"/>
<dbReference type="AlphaFoldDB" id="A0A8J7A1J0"/>
<dbReference type="EMBL" id="JADEXS010000399">
    <property type="protein sequence ID" value="MBE9025345.1"/>
    <property type="molecule type" value="Genomic_DNA"/>
</dbReference>
<sequence length="155" mass="17408">MVQEKQSDRQQRLDNFLQAVEAAQKVQDDIIKYGLEAAHLYCDDVDGDWLETWGEDEDGQQNFVELVTNFLQSDDLVAVRLRKQLKDKSLQKIAVDLEKCLSISEEEDRIFAVKNVLAGGVGVAESNRGTSNEIDEIELLDLAEELLEKLAAVLG</sequence>
<organism evidence="1 2">
    <name type="scientific">Desmonostoc muscorum LEGE 12446</name>
    <dbReference type="NCBI Taxonomy" id="1828758"/>
    <lineage>
        <taxon>Bacteria</taxon>
        <taxon>Bacillati</taxon>
        <taxon>Cyanobacteriota</taxon>
        <taxon>Cyanophyceae</taxon>
        <taxon>Nostocales</taxon>
        <taxon>Nostocaceae</taxon>
        <taxon>Desmonostoc</taxon>
    </lineage>
</organism>
<dbReference type="Proteomes" id="UP000622533">
    <property type="component" value="Unassembled WGS sequence"/>
</dbReference>
<comment type="caution">
    <text evidence="1">The sequence shown here is derived from an EMBL/GenBank/DDBJ whole genome shotgun (WGS) entry which is preliminary data.</text>
</comment>
<name>A0A8J7A1J0_DESMC</name>
<gene>
    <name evidence="1" type="ORF">IQ276_23860</name>
</gene>
<keyword evidence="2" id="KW-1185">Reference proteome</keyword>
<reference evidence="1" key="1">
    <citation type="submission" date="2020-10" db="EMBL/GenBank/DDBJ databases">
        <authorList>
            <person name="Castelo-Branco R."/>
            <person name="Eusebio N."/>
            <person name="Adriana R."/>
            <person name="Vieira A."/>
            <person name="Brugerolle De Fraissinette N."/>
            <person name="Rezende De Castro R."/>
            <person name="Schneider M.P."/>
            <person name="Vasconcelos V."/>
            <person name="Leao P.N."/>
        </authorList>
    </citation>
    <scope>NUCLEOTIDE SEQUENCE</scope>
    <source>
        <strain evidence="1">LEGE 12446</strain>
    </source>
</reference>
<protein>
    <submittedName>
        <fullName evidence="1">Uncharacterized protein</fullName>
    </submittedName>
</protein>